<dbReference type="Proteomes" id="UP000799439">
    <property type="component" value="Unassembled WGS sequence"/>
</dbReference>
<sequence>MYEASRPRLRYGCRPVGPTAYREQQVRQVVRLSCSTEWNSCGWVILMLLAIRSTLEKAFLPHLSLSLSKDTGRMKSRSAQRHELGGFADDSMV</sequence>
<name>A0A9P4MLE4_9PEZI</name>
<reference evidence="1" key="1">
    <citation type="journal article" date="2020" name="Stud. Mycol.">
        <title>101 Dothideomycetes genomes: a test case for predicting lifestyles and emergence of pathogens.</title>
        <authorList>
            <person name="Haridas S."/>
            <person name="Albert R."/>
            <person name="Binder M."/>
            <person name="Bloem J."/>
            <person name="Labutti K."/>
            <person name="Salamov A."/>
            <person name="Andreopoulos B."/>
            <person name="Baker S."/>
            <person name="Barry K."/>
            <person name="Bills G."/>
            <person name="Bluhm B."/>
            <person name="Cannon C."/>
            <person name="Castanera R."/>
            <person name="Culley D."/>
            <person name="Daum C."/>
            <person name="Ezra D."/>
            <person name="Gonzalez J."/>
            <person name="Henrissat B."/>
            <person name="Kuo A."/>
            <person name="Liang C."/>
            <person name="Lipzen A."/>
            <person name="Lutzoni F."/>
            <person name="Magnuson J."/>
            <person name="Mondo S."/>
            <person name="Nolan M."/>
            <person name="Ohm R."/>
            <person name="Pangilinan J."/>
            <person name="Park H.-J."/>
            <person name="Ramirez L."/>
            <person name="Alfaro M."/>
            <person name="Sun H."/>
            <person name="Tritt A."/>
            <person name="Yoshinaga Y."/>
            <person name="Zwiers L.-H."/>
            <person name="Turgeon B."/>
            <person name="Goodwin S."/>
            <person name="Spatafora J."/>
            <person name="Crous P."/>
            <person name="Grigoriev I."/>
        </authorList>
    </citation>
    <scope>NUCLEOTIDE SEQUENCE</scope>
    <source>
        <strain evidence="1">CBS 260.36</strain>
    </source>
</reference>
<proteinExistence type="predicted"/>
<protein>
    <submittedName>
        <fullName evidence="1">Uncharacterized protein</fullName>
    </submittedName>
</protein>
<gene>
    <name evidence="1" type="ORF">K461DRAFT_122892</name>
</gene>
<evidence type="ECO:0000313" key="2">
    <source>
        <dbReference type="Proteomes" id="UP000799439"/>
    </source>
</evidence>
<dbReference type="EMBL" id="ML996084">
    <property type="protein sequence ID" value="KAF2154124.1"/>
    <property type="molecule type" value="Genomic_DNA"/>
</dbReference>
<organism evidence="1 2">
    <name type="scientific">Myriangium duriaei CBS 260.36</name>
    <dbReference type="NCBI Taxonomy" id="1168546"/>
    <lineage>
        <taxon>Eukaryota</taxon>
        <taxon>Fungi</taxon>
        <taxon>Dikarya</taxon>
        <taxon>Ascomycota</taxon>
        <taxon>Pezizomycotina</taxon>
        <taxon>Dothideomycetes</taxon>
        <taxon>Dothideomycetidae</taxon>
        <taxon>Myriangiales</taxon>
        <taxon>Myriangiaceae</taxon>
        <taxon>Myriangium</taxon>
    </lineage>
</organism>
<comment type="caution">
    <text evidence="1">The sequence shown here is derived from an EMBL/GenBank/DDBJ whole genome shotgun (WGS) entry which is preliminary data.</text>
</comment>
<keyword evidence="2" id="KW-1185">Reference proteome</keyword>
<accession>A0A9P4MLE4</accession>
<evidence type="ECO:0000313" key="1">
    <source>
        <dbReference type="EMBL" id="KAF2154124.1"/>
    </source>
</evidence>
<dbReference type="AlphaFoldDB" id="A0A9P4MLE4"/>